<dbReference type="Gramene" id="OE9A106789T1">
    <property type="protein sequence ID" value="OE9A106789C1"/>
    <property type="gene ID" value="OE9A106789"/>
</dbReference>
<dbReference type="PANTHER" id="PTHR46168">
    <property type="entry name" value="ARMADILLO REPEAT ONLY 4"/>
    <property type="match status" value="1"/>
</dbReference>
<dbReference type="Pfam" id="PF25055">
    <property type="entry name" value="DUF7792"/>
    <property type="match status" value="1"/>
</dbReference>
<dbReference type="PANTHER" id="PTHR46168:SF1">
    <property type="entry name" value="ARMADILLO REPEAT ONLY 4"/>
    <property type="match status" value="1"/>
</dbReference>
<name>A0A8S0PCV2_OLEEU</name>
<dbReference type="Proteomes" id="UP000594638">
    <property type="component" value="Unassembled WGS sequence"/>
</dbReference>
<evidence type="ECO:0000313" key="3">
    <source>
        <dbReference type="Proteomes" id="UP000594638"/>
    </source>
</evidence>
<comment type="caution">
    <text evidence="2">The sequence shown here is derived from an EMBL/GenBank/DDBJ whole genome shotgun (WGS) entry which is preliminary data.</text>
</comment>
<evidence type="ECO:0000259" key="1">
    <source>
        <dbReference type="Pfam" id="PF25055"/>
    </source>
</evidence>
<proteinExistence type="predicted"/>
<protein>
    <recommendedName>
        <fullName evidence="1">DUF7792 domain-containing protein</fullName>
    </recommendedName>
</protein>
<dbReference type="InterPro" id="IPR056694">
    <property type="entry name" value="DUF7792"/>
</dbReference>
<feature type="domain" description="DUF7792" evidence="1">
    <location>
        <begin position="29"/>
        <end position="151"/>
    </location>
</feature>
<keyword evidence="3" id="KW-1185">Reference proteome</keyword>
<sequence>MAIKPSPRILPQNKQAKNQTAVEQEKQIEEVLSYPILLSDRVDEAVKEAESFKFECLEVGKKVGNLCRMLRVVVSLSGSTTTSVSFYDHPLTRIATEVSKNLEKSMALLKKCKRRSVLHRVITIVSTVDFCKLRRHLNSLIAYMKCTLSIFESGSVGGGIILTLR</sequence>
<dbReference type="EMBL" id="CACTIH010000008">
    <property type="protein sequence ID" value="CAA2933842.1"/>
    <property type="molecule type" value="Genomic_DNA"/>
</dbReference>
<reference evidence="2 3" key="1">
    <citation type="submission" date="2019-12" db="EMBL/GenBank/DDBJ databases">
        <authorList>
            <person name="Alioto T."/>
            <person name="Alioto T."/>
            <person name="Gomez Garrido J."/>
        </authorList>
    </citation>
    <scope>NUCLEOTIDE SEQUENCE [LARGE SCALE GENOMIC DNA]</scope>
</reference>
<accession>A0A8S0PCV2</accession>
<dbReference type="OrthoDB" id="1743904at2759"/>
<organism evidence="2 3">
    <name type="scientific">Olea europaea subsp. europaea</name>
    <dbReference type="NCBI Taxonomy" id="158383"/>
    <lineage>
        <taxon>Eukaryota</taxon>
        <taxon>Viridiplantae</taxon>
        <taxon>Streptophyta</taxon>
        <taxon>Embryophyta</taxon>
        <taxon>Tracheophyta</taxon>
        <taxon>Spermatophyta</taxon>
        <taxon>Magnoliopsida</taxon>
        <taxon>eudicotyledons</taxon>
        <taxon>Gunneridae</taxon>
        <taxon>Pentapetalae</taxon>
        <taxon>asterids</taxon>
        <taxon>lamiids</taxon>
        <taxon>Lamiales</taxon>
        <taxon>Oleaceae</taxon>
        <taxon>Oleeae</taxon>
        <taxon>Olea</taxon>
    </lineage>
</organism>
<gene>
    <name evidence="2" type="ORF">OLEA9_A106789</name>
</gene>
<evidence type="ECO:0000313" key="2">
    <source>
        <dbReference type="EMBL" id="CAA2933842.1"/>
    </source>
</evidence>
<dbReference type="AlphaFoldDB" id="A0A8S0PCV2"/>